<dbReference type="InterPro" id="IPR011059">
    <property type="entry name" value="Metal-dep_hydrolase_composite"/>
</dbReference>
<dbReference type="GO" id="GO:0050270">
    <property type="term" value="F:S-adenosylhomocysteine deaminase activity"/>
    <property type="evidence" value="ECO:0007669"/>
    <property type="project" value="UniProtKB-EC"/>
</dbReference>
<feature type="domain" description="Amidohydrolase-related" evidence="2">
    <location>
        <begin position="54"/>
        <end position="393"/>
    </location>
</feature>
<dbReference type="SUPFAM" id="SSF51556">
    <property type="entry name" value="Metallo-dependent hydrolases"/>
    <property type="match status" value="1"/>
</dbReference>
<dbReference type="EMBL" id="JAGGKS010000001">
    <property type="protein sequence ID" value="MBP1924535.1"/>
    <property type="molecule type" value="Genomic_DNA"/>
</dbReference>
<dbReference type="InterPro" id="IPR032466">
    <property type="entry name" value="Metal_Hydrolase"/>
</dbReference>
<dbReference type="EC" id="3.5.4.31" evidence="3"/>
<sequence length="431" mass="48392">MKKILLKNGTIIDENGRIIENTDVYISSGKIEKLSKRDDLIISDYETIDCSGYYITPSFVNLHAHSPMNILKGIAEDVTIDDWFNKKIFPYESKLKAEEIYWGTMLASAEMINNGVTAFADHYFSQESVYRAINDIGIRGDIAPTIFGLADDYKIQLKNAEQFIKEFNGKNSRINIRLGPHAPYTCPGDILKEIVDTAKSLNVGIHIHVSETKEQVDDSLKLTGKTPVEILYDSGAFDLDVIIAHGLWTTEDDLKYLNDNVNFALCPKTYMKLSMGQGNIYKLKEKLNYSFGTDGAASSNTLSPLEQARLFALNGKFILGNSESFNILEIWRALMNGHNALSFNTGKIKAGCEADLLIWDLNMLNTSPVYNPLTSIIYSAESNNIKYTMVQGEFLKYDGKLKAYTNNVIKKVNDIQKDIIERGTGESKVKY</sequence>
<dbReference type="Gene3D" id="2.30.40.10">
    <property type="entry name" value="Urease, subunit C, domain 1"/>
    <property type="match status" value="1"/>
</dbReference>
<evidence type="ECO:0000256" key="1">
    <source>
        <dbReference type="ARBA" id="ARBA00022801"/>
    </source>
</evidence>
<proteinExistence type="predicted"/>
<evidence type="ECO:0000313" key="3">
    <source>
        <dbReference type="EMBL" id="MBP1924535.1"/>
    </source>
</evidence>
<keyword evidence="4" id="KW-1185">Reference proteome</keyword>
<organism evidence="3 4">
    <name type="scientific">Sedimentibacter acidaminivorans</name>
    <dbReference type="NCBI Taxonomy" id="913099"/>
    <lineage>
        <taxon>Bacteria</taxon>
        <taxon>Bacillati</taxon>
        <taxon>Bacillota</taxon>
        <taxon>Tissierellia</taxon>
        <taxon>Sedimentibacter</taxon>
    </lineage>
</organism>
<dbReference type="PANTHER" id="PTHR43794:SF11">
    <property type="entry name" value="AMIDOHYDROLASE-RELATED DOMAIN-CONTAINING PROTEIN"/>
    <property type="match status" value="1"/>
</dbReference>
<dbReference type="PANTHER" id="PTHR43794">
    <property type="entry name" value="AMINOHYDROLASE SSNA-RELATED"/>
    <property type="match status" value="1"/>
</dbReference>
<evidence type="ECO:0000259" key="2">
    <source>
        <dbReference type="Pfam" id="PF01979"/>
    </source>
</evidence>
<dbReference type="CDD" id="cd01298">
    <property type="entry name" value="ATZ_TRZ_like"/>
    <property type="match status" value="1"/>
</dbReference>
<gene>
    <name evidence="3" type="ORF">J2Z76_000388</name>
</gene>
<name>A0ABS4GA18_9FIRM</name>
<dbReference type="Pfam" id="PF01979">
    <property type="entry name" value="Amidohydro_1"/>
    <property type="match status" value="1"/>
</dbReference>
<dbReference type="Proteomes" id="UP001519342">
    <property type="component" value="Unassembled WGS sequence"/>
</dbReference>
<dbReference type="SUPFAM" id="SSF51338">
    <property type="entry name" value="Composite domain of metallo-dependent hydrolases"/>
    <property type="match status" value="1"/>
</dbReference>
<dbReference type="RefSeq" id="WP_209510287.1">
    <property type="nucleotide sequence ID" value="NZ_JAGGKS010000001.1"/>
</dbReference>
<dbReference type="InterPro" id="IPR006680">
    <property type="entry name" value="Amidohydro-rel"/>
</dbReference>
<keyword evidence="1 3" id="KW-0378">Hydrolase</keyword>
<dbReference type="Gene3D" id="3.20.20.140">
    <property type="entry name" value="Metal-dependent hydrolases"/>
    <property type="match status" value="1"/>
</dbReference>
<evidence type="ECO:0000313" key="4">
    <source>
        <dbReference type="Proteomes" id="UP001519342"/>
    </source>
</evidence>
<reference evidence="3 4" key="1">
    <citation type="submission" date="2021-03" db="EMBL/GenBank/DDBJ databases">
        <title>Genomic Encyclopedia of Type Strains, Phase IV (KMG-IV): sequencing the most valuable type-strain genomes for metagenomic binning, comparative biology and taxonomic classification.</title>
        <authorList>
            <person name="Goeker M."/>
        </authorList>
    </citation>
    <scope>NUCLEOTIDE SEQUENCE [LARGE SCALE GENOMIC DNA]</scope>
    <source>
        <strain evidence="3 4">DSM 24004</strain>
    </source>
</reference>
<dbReference type="EC" id="3.5.4.28" evidence="3"/>
<accession>A0ABS4GA18</accession>
<dbReference type="InterPro" id="IPR050287">
    <property type="entry name" value="MTA/SAH_deaminase"/>
</dbReference>
<comment type="caution">
    <text evidence="3">The sequence shown here is derived from an EMBL/GenBank/DDBJ whole genome shotgun (WGS) entry which is preliminary data.</text>
</comment>
<dbReference type="GO" id="GO:0090614">
    <property type="term" value="F:5'-methylthioadenosine deaminase activity"/>
    <property type="evidence" value="ECO:0007669"/>
    <property type="project" value="UniProtKB-EC"/>
</dbReference>
<protein>
    <submittedName>
        <fullName evidence="3">5-methylthioadenosine/S-adenosylhomocysteine deaminase</fullName>
        <ecNumber evidence="3">3.5.4.28</ecNumber>
        <ecNumber evidence="3">3.5.4.31</ecNumber>
    </submittedName>
</protein>